<keyword evidence="1" id="KW-1133">Transmembrane helix</keyword>
<protein>
    <submittedName>
        <fullName evidence="2">Uncharacterized protein</fullName>
    </submittedName>
</protein>
<evidence type="ECO:0000313" key="3">
    <source>
        <dbReference type="Proteomes" id="UP000499080"/>
    </source>
</evidence>
<keyword evidence="1" id="KW-0472">Membrane</keyword>
<accession>A0A4Y2CQD8</accession>
<keyword evidence="1" id="KW-0812">Transmembrane</keyword>
<dbReference type="Proteomes" id="UP000499080">
    <property type="component" value="Unassembled WGS sequence"/>
</dbReference>
<feature type="transmembrane region" description="Helical" evidence="1">
    <location>
        <begin position="32"/>
        <end position="53"/>
    </location>
</feature>
<gene>
    <name evidence="2" type="ORF">AVEN_94800_1</name>
</gene>
<dbReference type="EMBL" id="BGPR01000215">
    <property type="protein sequence ID" value="GBM05525.1"/>
    <property type="molecule type" value="Genomic_DNA"/>
</dbReference>
<name>A0A4Y2CQD8_ARAVE</name>
<evidence type="ECO:0000313" key="2">
    <source>
        <dbReference type="EMBL" id="GBM05525.1"/>
    </source>
</evidence>
<evidence type="ECO:0000256" key="1">
    <source>
        <dbReference type="SAM" id="Phobius"/>
    </source>
</evidence>
<comment type="caution">
    <text evidence="2">The sequence shown here is derived from an EMBL/GenBank/DDBJ whole genome shotgun (WGS) entry which is preliminary data.</text>
</comment>
<proteinExistence type="predicted"/>
<keyword evidence="3" id="KW-1185">Reference proteome</keyword>
<organism evidence="2 3">
    <name type="scientific">Araneus ventricosus</name>
    <name type="common">Orbweaver spider</name>
    <name type="synonym">Epeira ventricosa</name>
    <dbReference type="NCBI Taxonomy" id="182803"/>
    <lineage>
        <taxon>Eukaryota</taxon>
        <taxon>Metazoa</taxon>
        <taxon>Ecdysozoa</taxon>
        <taxon>Arthropoda</taxon>
        <taxon>Chelicerata</taxon>
        <taxon>Arachnida</taxon>
        <taxon>Araneae</taxon>
        <taxon>Araneomorphae</taxon>
        <taxon>Entelegynae</taxon>
        <taxon>Araneoidea</taxon>
        <taxon>Araneidae</taxon>
        <taxon>Araneus</taxon>
    </lineage>
</organism>
<reference evidence="2 3" key="1">
    <citation type="journal article" date="2019" name="Sci. Rep.">
        <title>Orb-weaving spider Araneus ventricosus genome elucidates the spidroin gene catalogue.</title>
        <authorList>
            <person name="Kono N."/>
            <person name="Nakamura H."/>
            <person name="Ohtoshi R."/>
            <person name="Moran D.A.P."/>
            <person name="Shinohara A."/>
            <person name="Yoshida Y."/>
            <person name="Fujiwara M."/>
            <person name="Mori M."/>
            <person name="Tomita M."/>
            <person name="Arakawa K."/>
        </authorList>
    </citation>
    <scope>NUCLEOTIDE SEQUENCE [LARGE SCALE GENOMIC DNA]</scope>
</reference>
<dbReference type="AlphaFoldDB" id="A0A4Y2CQD8"/>
<sequence>MMQVSAEATGCSGNMLLLLYSMTNEYLVVESASLYTIVVPLVSLIVVLVSSLMHKHIQFVPEKSLCRSSYRQRFDEFVLMQKVQGLKKGSVSHTFTATLTLKG</sequence>